<protein>
    <submittedName>
        <fullName evidence="5">Histidine triad nucleotide-binding protein</fullName>
    </submittedName>
</protein>
<organism evidence="5 6">
    <name type="scientific">Pseudidiomarina insulisalsae</name>
    <dbReference type="NCBI Taxonomy" id="575789"/>
    <lineage>
        <taxon>Bacteria</taxon>
        <taxon>Pseudomonadati</taxon>
        <taxon>Pseudomonadota</taxon>
        <taxon>Gammaproteobacteria</taxon>
        <taxon>Alteromonadales</taxon>
        <taxon>Idiomarinaceae</taxon>
        <taxon>Pseudidiomarina</taxon>
    </lineage>
</organism>
<dbReference type="Proteomes" id="UP000288259">
    <property type="component" value="Unassembled WGS sequence"/>
</dbReference>
<dbReference type="Gene3D" id="3.30.428.10">
    <property type="entry name" value="HIT-like"/>
    <property type="match status" value="1"/>
</dbReference>
<dbReference type="EMBL" id="PIPY01000007">
    <property type="protein sequence ID" value="RUO60224.1"/>
    <property type="molecule type" value="Genomic_DNA"/>
</dbReference>
<gene>
    <name evidence="5" type="ORF">CWI71_07380</name>
</gene>
<feature type="domain" description="HIT" evidence="4">
    <location>
        <begin position="6"/>
        <end position="115"/>
    </location>
</feature>
<evidence type="ECO:0000313" key="5">
    <source>
        <dbReference type="EMBL" id="RUO60224.1"/>
    </source>
</evidence>
<sequence>MTSKTIFDKIIEREIDADIVYEDDKVLAFKDINPQAPVHLLIIPKKRIATINDIDEDDRELVGHLFVAARKIAVQHGFAKDGYRTVMNCNENGGQSVYHIHLHVLAGQVLGWPPYANSEKKSQ</sequence>
<feature type="short sequence motif" description="Histidine triad motif" evidence="2 3">
    <location>
        <begin position="99"/>
        <end position="103"/>
    </location>
</feature>
<proteinExistence type="predicted"/>
<dbReference type="InterPro" id="IPR036265">
    <property type="entry name" value="HIT-like_sf"/>
</dbReference>
<evidence type="ECO:0000256" key="3">
    <source>
        <dbReference type="PROSITE-ProRule" id="PRU00464"/>
    </source>
</evidence>
<dbReference type="InterPro" id="IPR011146">
    <property type="entry name" value="HIT-like"/>
</dbReference>
<dbReference type="OrthoDB" id="9784774at2"/>
<dbReference type="Pfam" id="PF01230">
    <property type="entry name" value="HIT"/>
    <property type="match status" value="1"/>
</dbReference>
<dbReference type="SUPFAM" id="SSF54197">
    <property type="entry name" value="HIT-like"/>
    <property type="match status" value="1"/>
</dbReference>
<dbReference type="FunFam" id="3.30.428.10:FF:000005">
    <property type="entry name" value="Histidine triad nucleotide-binding protein 1"/>
    <property type="match status" value="1"/>
</dbReference>
<feature type="active site" description="Tele-AMP-histidine intermediate" evidence="1">
    <location>
        <position position="101"/>
    </location>
</feature>
<dbReference type="PANTHER" id="PTHR23089">
    <property type="entry name" value="HISTIDINE TRIAD HIT PROTEIN"/>
    <property type="match status" value="1"/>
</dbReference>
<dbReference type="RefSeq" id="WP_126754631.1">
    <property type="nucleotide sequence ID" value="NZ_PIPY01000007.1"/>
</dbReference>
<dbReference type="GO" id="GO:0003824">
    <property type="term" value="F:catalytic activity"/>
    <property type="evidence" value="ECO:0007669"/>
    <property type="project" value="InterPro"/>
</dbReference>
<dbReference type="InterPro" id="IPR001310">
    <property type="entry name" value="Histidine_triad_HIT"/>
</dbReference>
<comment type="caution">
    <text evidence="5">The sequence shown here is derived from an EMBL/GenBank/DDBJ whole genome shotgun (WGS) entry which is preliminary data.</text>
</comment>
<accession>A0A432YH07</accession>
<reference evidence="6" key="1">
    <citation type="journal article" date="2018" name="Front. Microbiol.">
        <title>Genome-Based Analysis Reveals the Taxonomy and Diversity of the Family Idiomarinaceae.</title>
        <authorList>
            <person name="Liu Y."/>
            <person name="Lai Q."/>
            <person name="Shao Z."/>
        </authorList>
    </citation>
    <scope>NUCLEOTIDE SEQUENCE [LARGE SCALE GENOMIC DNA]</scope>
    <source>
        <strain evidence="6">CVS-6</strain>
    </source>
</reference>
<dbReference type="PRINTS" id="PR00332">
    <property type="entry name" value="HISTRIAD"/>
</dbReference>
<dbReference type="AlphaFoldDB" id="A0A432YH07"/>
<evidence type="ECO:0000256" key="2">
    <source>
        <dbReference type="PIRSR" id="PIRSR601310-3"/>
    </source>
</evidence>
<dbReference type="InterPro" id="IPR019808">
    <property type="entry name" value="Histidine_triad_CS"/>
</dbReference>
<evidence type="ECO:0000259" key="4">
    <source>
        <dbReference type="PROSITE" id="PS51084"/>
    </source>
</evidence>
<evidence type="ECO:0000313" key="6">
    <source>
        <dbReference type="Proteomes" id="UP000288259"/>
    </source>
</evidence>
<dbReference type="PROSITE" id="PS00892">
    <property type="entry name" value="HIT_1"/>
    <property type="match status" value="1"/>
</dbReference>
<dbReference type="PROSITE" id="PS51084">
    <property type="entry name" value="HIT_2"/>
    <property type="match status" value="1"/>
</dbReference>
<keyword evidence="6" id="KW-1185">Reference proteome</keyword>
<evidence type="ECO:0000256" key="1">
    <source>
        <dbReference type="PIRSR" id="PIRSR601310-1"/>
    </source>
</evidence>
<dbReference type="CDD" id="cd01276">
    <property type="entry name" value="PKCI_related"/>
    <property type="match status" value="1"/>
</dbReference>
<name>A0A432YH07_9GAMM</name>